<organism evidence="2 3">
    <name type="scientific">Striga asiatica</name>
    <name type="common">Asiatic witchweed</name>
    <name type="synonym">Buchnera asiatica</name>
    <dbReference type="NCBI Taxonomy" id="4170"/>
    <lineage>
        <taxon>Eukaryota</taxon>
        <taxon>Viridiplantae</taxon>
        <taxon>Streptophyta</taxon>
        <taxon>Embryophyta</taxon>
        <taxon>Tracheophyta</taxon>
        <taxon>Spermatophyta</taxon>
        <taxon>Magnoliopsida</taxon>
        <taxon>eudicotyledons</taxon>
        <taxon>Gunneridae</taxon>
        <taxon>Pentapetalae</taxon>
        <taxon>asterids</taxon>
        <taxon>lamiids</taxon>
        <taxon>Lamiales</taxon>
        <taxon>Orobanchaceae</taxon>
        <taxon>Buchnereae</taxon>
        <taxon>Striga</taxon>
    </lineage>
</organism>
<dbReference type="EMBL" id="BKCP01011514">
    <property type="protein sequence ID" value="GER54801.1"/>
    <property type="molecule type" value="Genomic_DNA"/>
</dbReference>
<feature type="compositionally biased region" description="Low complexity" evidence="1">
    <location>
        <begin position="141"/>
        <end position="155"/>
    </location>
</feature>
<feature type="region of interest" description="Disordered" evidence="1">
    <location>
        <begin position="137"/>
        <end position="182"/>
    </location>
</feature>
<dbReference type="GO" id="GO:0003677">
    <property type="term" value="F:DNA binding"/>
    <property type="evidence" value="ECO:0007669"/>
    <property type="project" value="UniProtKB-KW"/>
</dbReference>
<sequence length="182" mass="19464">MVDSNSPKDFNTPTSLALNAKSVQPNPIPPTQTAVPPQALQEVSKMMEIDPNALPLIVSQNQNSNDCLPESSIIKAKRWKRSSQKEGRLQRSSSPIIIVEPTKGSKRGRSDQVTQGAEIHGVRNIVRSEKWERQQVPLLESSLPRGPVPPSSSSSCTYIPGQGGGPCPSMEASSTAKGGGVN</sequence>
<feature type="region of interest" description="Disordered" evidence="1">
    <location>
        <begin position="78"/>
        <end position="121"/>
    </location>
</feature>
<keyword evidence="2" id="KW-0238">DNA-binding</keyword>
<proteinExistence type="predicted"/>
<name>A0A5A7REA2_STRAF</name>
<feature type="region of interest" description="Disordered" evidence="1">
    <location>
        <begin position="1"/>
        <end position="36"/>
    </location>
</feature>
<evidence type="ECO:0000313" key="2">
    <source>
        <dbReference type="EMBL" id="GER54801.1"/>
    </source>
</evidence>
<dbReference type="Proteomes" id="UP000325081">
    <property type="component" value="Unassembled WGS sequence"/>
</dbReference>
<reference evidence="3" key="1">
    <citation type="journal article" date="2019" name="Curr. Biol.">
        <title>Genome Sequence of Striga asiatica Provides Insight into the Evolution of Plant Parasitism.</title>
        <authorList>
            <person name="Yoshida S."/>
            <person name="Kim S."/>
            <person name="Wafula E.K."/>
            <person name="Tanskanen J."/>
            <person name="Kim Y.M."/>
            <person name="Honaas L."/>
            <person name="Yang Z."/>
            <person name="Spallek T."/>
            <person name="Conn C.E."/>
            <person name="Ichihashi Y."/>
            <person name="Cheong K."/>
            <person name="Cui S."/>
            <person name="Der J.P."/>
            <person name="Gundlach H."/>
            <person name="Jiao Y."/>
            <person name="Hori C."/>
            <person name="Ishida J.K."/>
            <person name="Kasahara H."/>
            <person name="Kiba T."/>
            <person name="Kim M.S."/>
            <person name="Koo N."/>
            <person name="Laohavisit A."/>
            <person name="Lee Y.H."/>
            <person name="Lumba S."/>
            <person name="McCourt P."/>
            <person name="Mortimer J.C."/>
            <person name="Mutuku J.M."/>
            <person name="Nomura T."/>
            <person name="Sasaki-Sekimoto Y."/>
            <person name="Seto Y."/>
            <person name="Wang Y."/>
            <person name="Wakatake T."/>
            <person name="Sakakibara H."/>
            <person name="Demura T."/>
            <person name="Yamaguchi S."/>
            <person name="Yoneyama K."/>
            <person name="Manabe R.I."/>
            <person name="Nelson D.C."/>
            <person name="Schulman A.H."/>
            <person name="Timko M.P."/>
            <person name="dePamphilis C.W."/>
            <person name="Choi D."/>
            <person name="Shirasu K."/>
        </authorList>
    </citation>
    <scope>NUCLEOTIDE SEQUENCE [LARGE SCALE GENOMIC DNA]</scope>
    <source>
        <strain evidence="3">cv. UVA1</strain>
    </source>
</reference>
<protein>
    <submittedName>
        <fullName evidence="2">Homeobox-leucine zipper protein 4</fullName>
    </submittedName>
</protein>
<accession>A0A5A7REA2</accession>
<evidence type="ECO:0000256" key="1">
    <source>
        <dbReference type="SAM" id="MobiDB-lite"/>
    </source>
</evidence>
<comment type="caution">
    <text evidence="2">The sequence shown here is derived from an EMBL/GenBank/DDBJ whole genome shotgun (WGS) entry which is preliminary data.</text>
</comment>
<dbReference type="AlphaFoldDB" id="A0A5A7REA2"/>
<keyword evidence="2" id="KW-0371">Homeobox</keyword>
<keyword evidence="3" id="KW-1185">Reference proteome</keyword>
<evidence type="ECO:0000313" key="3">
    <source>
        <dbReference type="Proteomes" id="UP000325081"/>
    </source>
</evidence>
<feature type="compositionally biased region" description="Polar residues" evidence="1">
    <location>
        <begin position="1"/>
        <end position="35"/>
    </location>
</feature>
<gene>
    <name evidence="2" type="ORF">STAS_32428</name>
</gene>